<evidence type="ECO:0000256" key="1">
    <source>
        <dbReference type="SAM" id="Phobius"/>
    </source>
</evidence>
<evidence type="ECO:0000313" key="3">
    <source>
        <dbReference type="Proteomes" id="UP000031978"/>
    </source>
</evidence>
<dbReference type="Proteomes" id="UP000031978">
    <property type="component" value="Unassembled WGS sequence"/>
</dbReference>
<protein>
    <recommendedName>
        <fullName evidence="4">DUF1360 domain-containing protein</fullName>
    </recommendedName>
</protein>
<feature type="transmembrane region" description="Helical" evidence="1">
    <location>
        <begin position="90"/>
        <end position="110"/>
    </location>
</feature>
<proteinExistence type="predicted"/>
<accession>A0AB34QU68</accession>
<keyword evidence="1" id="KW-0812">Transmembrane</keyword>
<comment type="caution">
    <text evidence="2">The sequence shown here is derived from an EMBL/GenBank/DDBJ whole genome shotgun (WGS) entry which is preliminary data.</text>
</comment>
<dbReference type="EMBL" id="JXCL01000016">
    <property type="protein sequence ID" value="KIL19607.1"/>
    <property type="molecule type" value="Genomic_DNA"/>
</dbReference>
<feature type="transmembrane region" description="Helical" evidence="1">
    <location>
        <begin position="117"/>
        <end position="138"/>
    </location>
</feature>
<evidence type="ECO:0008006" key="4">
    <source>
        <dbReference type="Google" id="ProtNLM"/>
    </source>
</evidence>
<keyword evidence="1" id="KW-1133">Transmembrane helix</keyword>
<name>A0AB34QU68_BACPU</name>
<sequence length="139" mass="15959">MALILFAYIKKGRKKEERRRWRLLSGALSFVVFALASFRLTRLIVFDTITAPFRRLFHEEQEEVNEQGEVETYIIIKGKGLRSWVGELLSCYWCTGMWCTAALLLIYILFPVISMWLNLLLAIAAAAGMIEAIVSKLVK</sequence>
<feature type="transmembrane region" description="Helical" evidence="1">
    <location>
        <begin position="21"/>
        <end position="40"/>
    </location>
</feature>
<gene>
    <name evidence="2" type="ORF">B4127_1193</name>
</gene>
<dbReference type="Pfam" id="PF07098">
    <property type="entry name" value="DUF1360"/>
    <property type="match status" value="1"/>
</dbReference>
<reference evidence="2 3" key="1">
    <citation type="submission" date="2014-12" db="EMBL/GenBank/DDBJ databases">
        <title>Draft Genome Sequences of Five Spore-Forming Food Isolates of Bacillus pumilus.</title>
        <authorList>
            <person name="de Jong A."/>
            <person name="van Heel A.J."/>
            <person name="Montalban-Lopez M."/>
            <person name="Krawczyk A.O."/>
            <person name="Berendsen E.M."/>
            <person name="Wells-Bennik M."/>
            <person name="Kuipers O.P."/>
        </authorList>
    </citation>
    <scope>NUCLEOTIDE SEQUENCE [LARGE SCALE GENOMIC DNA]</scope>
    <source>
        <strain evidence="2 3">B4127</strain>
    </source>
</reference>
<dbReference type="InterPro" id="IPR010773">
    <property type="entry name" value="Mycophage_PG1_Gp7"/>
</dbReference>
<organism evidence="2 3">
    <name type="scientific">Bacillus pumilus</name>
    <name type="common">Bacillus mesentericus</name>
    <dbReference type="NCBI Taxonomy" id="1408"/>
    <lineage>
        <taxon>Bacteria</taxon>
        <taxon>Bacillati</taxon>
        <taxon>Bacillota</taxon>
        <taxon>Bacilli</taxon>
        <taxon>Bacillales</taxon>
        <taxon>Bacillaceae</taxon>
        <taxon>Bacillus</taxon>
    </lineage>
</organism>
<evidence type="ECO:0000313" key="2">
    <source>
        <dbReference type="EMBL" id="KIL19607.1"/>
    </source>
</evidence>
<keyword evidence="1" id="KW-0472">Membrane</keyword>
<dbReference type="AlphaFoldDB" id="A0AB34QU68"/>